<gene>
    <name evidence="1" type="ORF">Q9315_05995</name>
</gene>
<organism evidence="1 2">
    <name type="scientific">Shinella oryzae</name>
    <dbReference type="NCBI Taxonomy" id="2871820"/>
    <lineage>
        <taxon>Bacteria</taxon>
        <taxon>Pseudomonadati</taxon>
        <taxon>Pseudomonadota</taxon>
        <taxon>Alphaproteobacteria</taxon>
        <taxon>Hyphomicrobiales</taxon>
        <taxon>Rhizobiaceae</taxon>
        <taxon>Shinella</taxon>
    </lineage>
</organism>
<name>A0ABY9K6H3_9HYPH</name>
<reference evidence="1 2" key="1">
    <citation type="submission" date="2023-08" db="EMBL/GenBank/DDBJ databases">
        <title>Pathogen: clinical or host-associated sample.</title>
        <authorList>
            <person name="Hergert J."/>
            <person name="Casey R."/>
            <person name="Wagner J."/>
            <person name="Young E.L."/>
            <person name="Oakeson K.F."/>
        </authorList>
    </citation>
    <scope>NUCLEOTIDE SEQUENCE [LARGE SCALE GENOMIC DNA]</scope>
    <source>
        <strain evidence="1 2">UPHL-collab-2</strain>
    </source>
</reference>
<evidence type="ECO:0000313" key="2">
    <source>
        <dbReference type="Proteomes" id="UP001225788"/>
    </source>
</evidence>
<dbReference type="RefSeq" id="WP_306160087.1">
    <property type="nucleotide sequence ID" value="NZ_CP132314.1"/>
</dbReference>
<dbReference type="EMBL" id="CP132314">
    <property type="protein sequence ID" value="WLS04168.1"/>
    <property type="molecule type" value="Genomic_DNA"/>
</dbReference>
<protein>
    <recommendedName>
        <fullName evidence="3">RiboL-PSP-HEPN domain-containing protein</fullName>
    </recommendedName>
</protein>
<sequence length="354" mass="40185">MTQIPKHYAVAFAKRYSDRTTDYFNAATALWRVGELLDDAETLKKYLDIVYPEDNRWAPWVGSEVVSYYAVGLVTCLEWHARSRLVDLLTSIPSAFKTDDLKVMRDKVVVETLTSNVTVAAVVGAATNISTLEDYMGVFARLFDAVGLQKSPLDAVQAKRIGAEEAWLKANDIEAVQNLYRFRNALVHEIGIERLGHFNVRDRWGPDEAIATIQIVHNLMRALECAITSSAPAGFPNLLDSDGVPKSELTRVKQEIDEMEKEVVRIFDDFDDFGDELETSKKEFTRARRSSEIYIRRELDFIDNCPVLFNRYVDMKNPLMLALMQSRRDYLKCILETVGGVFDTDVSIETRSSS</sequence>
<accession>A0ABY9K6H3</accession>
<evidence type="ECO:0008006" key="3">
    <source>
        <dbReference type="Google" id="ProtNLM"/>
    </source>
</evidence>
<keyword evidence="2" id="KW-1185">Reference proteome</keyword>
<dbReference type="Proteomes" id="UP001225788">
    <property type="component" value="Chromosome"/>
</dbReference>
<proteinExistence type="predicted"/>
<evidence type="ECO:0000313" key="1">
    <source>
        <dbReference type="EMBL" id="WLS04168.1"/>
    </source>
</evidence>